<dbReference type="RefSeq" id="WP_170245094.1">
    <property type="nucleotide sequence ID" value="NZ_BJZO01000067.1"/>
</dbReference>
<reference evidence="4 5" key="1">
    <citation type="submission" date="2019-07" db="EMBL/GenBank/DDBJ databases">
        <title>Whole genome shotgun sequence of Rhodospirillum oryzae NBRC 107573.</title>
        <authorList>
            <person name="Hosoyama A."/>
            <person name="Uohara A."/>
            <person name="Ohji S."/>
            <person name="Ichikawa N."/>
        </authorList>
    </citation>
    <scope>NUCLEOTIDE SEQUENCE [LARGE SCALE GENOMIC DNA]</scope>
    <source>
        <strain evidence="4 5">NBRC 107573</strain>
    </source>
</reference>
<protein>
    <recommendedName>
        <fullName evidence="3">HIRAN domain-containing protein</fullName>
    </recommendedName>
</protein>
<feature type="domain" description="HIRAN" evidence="3">
    <location>
        <begin position="155"/>
        <end position="220"/>
    </location>
</feature>
<dbReference type="GO" id="GO:0016818">
    <property type="term" value="F:hydrolase activity, acting on acid anhydrides, in phosphorus-containing anhydrides"/>
    <property type="evidence" value="ECO:0007669"/>
    <property type="project" value="InterPro"/>
</dbReference>
<organism evidence="4 5">
    <name type="scientific">Pararhodospirillum oryzae</name>
    <dbReference type="NCBI Taxonomy" id="478448"/>
    <lineage>
        <taxon>Bacteria</taxon>
        <taxon>Pseudomonadati</taxon>
        <taxon>Pseudomonadota</taxon>
        <taxon>Alphaproteobacteria</taxon>
        <taxon>Rhodospirillales</taxon>
        <taxon>Rhodospirillaceae</taxon>
        <taxon>Pararhodospirillum</taxon>
    </lineage>
</organism>
<name>A0A512H9Z3_9PROT</name>
<dbReference type="InterPro" id="IPR014905">
    <property type="entry name" value="HIRAN"/>
</dbReference>
<accession>A0A512H9Z3</accession>
<dbReference type="Proteomes" id="UP000321567">
    <property type="component" value="Unassembled WGS sequence"/>
</dbReference>
<gene>
    <name evidence="4" type="ORF">ROR02_23790</name>
</gene>
<keyword evidence="1" id="KW-0479">Metal-binding</keyword>
<keyword evidence="5" id="KW-1185">Reference proteome</keyword>
<dbReference type="EMBL" id="BJZO01000067">
    <property type="protein sequence ID" value="GEO82248.1"/>
    <property type="molecule type" value="Genomic_DNA"/>
</dbReference>
<evidence type="ECO:0000313" key="5">
    <source>
        <dbReference type="Proteomes" id="UP000321567"/>
    </source>
</evidence>
<dbReference type="AlphaFoldDB" id="A0A512H9Z3"/>
<evidence type="ECO:0000259" key="3">
    <source>
        <dbReference type="Pfam" id="PF08797"/>
    </source>
</evidence>
<keyword evidence="2" id="KW-0378">Hydrolase</keyword>
<dbReference type="Pfam" id="PF08797">
    <property type="entry name" value="HIRAN"/>
    <property type="match status" value="1"/>
</dbReference>
<dbReference type="Gene3D" id="3.30.70.2330">
    <property type="match status" value="1"/>
</dbReference>
<dbReference type="GO" id="GO:0003676">
    <property type="term" value="F:nucleic acid binding"/>
    <property type="evidence" value="ECO:0007669"/>
    <property type="project" value="InterPro"/>
</dbReference>
<evidence type="ECO:0000256" key="2">
    <source>
        <dbReference type="ARBA" id="ARBA00022801"/>
    </source>
</evidence>
<evidence type="ECO:0000313" key="4">
    <source>
        <dbReference type="EMBL" id="GEO82248.1"/>
    </source>
</evidence>
<comment type="caution">
    <text evidence="4">The sequence shown here is derived from an EMBL/GenBank/DDBJ whole genome shotgun (WGS) entry which is preliminary data.</text>
</comment>
<dbReference type="GO" id="GO:0008270">
    <property type="term" value="F:zinc ion binding"/>
    <property type="evidence" value="ECO:0007669"/>
    <property type="project" value="InterPro"/>
</dbReference>
<evidence type="ECO:0000256" key="1">
    <source>
        <dbReference type="ARBA" id="ARBA00022723"/>
    </source>
</evidence>
<proteinExistence type="predicted"/>
<sequence>MENWIETTSEPRKLILAWQAPDHMEDRFRWAVGELEPHNDTLVFRYIVDDEASFAALNGNRLVEQLHALGYRGYPAFNPRRKEHRTGVLDAFMSRLPPPHRPDFTDYKRQFCLPPDLALSDFSLLGHTEAKLPSDGFSLVDPLNPGAERCDMLLEIAGYRYYADTHSLVGVGTPLEIRAEPDNPHDPKAVQVCVGGQKIGNINRLQAPTFRRWLETRTVSAVVQRLNGRAGRPRALAFVRVRPARLSVAA</sequence>